<dbReference type="Gene3D" id="1.20.120.230">
    <property type="entry name" value="Alpha-catenin/vinculin-like"/>
    <property type="match status" value="5"/>
</dbReference>
<dbReference type="Pfam" id="PF01044">
    <property type="entry name" value="Vinculin"/>
    <property type="match status" value="1"/>
</dbReference>
<dbReference type="EnsemblMetazoa" id="XM_022807052">
    <property type="protein sequence ID" value="XP_022662787"/>
    <property type="gene ID" value="LOC111250981"/>
</dbReference>
<dbReference type="OrthoDB" id="6376697at2759"/>
<evidence type="ECO:0008006" key="11">
    <source>
        <dbReference type="Google" id="ProtNLM"/>
    </source>
</evidence>
<dbReference type="RefSeq" id="XP_022662789.1">
    <property type="nucleotide sequence ID" value="XM_022807054.1"/>
</dbReference>
<dbReference type="GeneID" id="111250981"/>
<dbReference type="EnsemblMetazoa" id="XM_022807053">
    <property type="protein sequence ID" value="XP_022662788"/>
    <property type="gene ID" value="LOC111250981"/>
</dbReference>
<dbReference type="RefSeq" id="XP_022662786.1">
    <property type="nucleotide sequence ID" value="XM_022807051.1"/>
</dbReference>
<sequence>MLSLSELGDGLPNMPPSNGGSPLNGASMRLRWDPKNLEIKTLSVEKTLEPLVMQVTTLVNTKGPSKKVGGRSKRAHVLVAAVERATQNFIISGEEIAVENSDIADEMLLAVAEVRDAGAAMSESARHFAEEPCSSMKRAAMVRAARGLLSAVTRLLILADMVDVHRLLRSLRAVEDDLERVRTATSQAELVEFFRNLGSNTSLLIQQAARRQAELKDPRLRDDLAAARAILKKNSTMLLTASKVYVRHPELSAAKENRDYVIKRFCEAVNTINTVAQGRHSGLNGETGNGTGGLLSTSIGYDGPGELAAAIDDFDERIHLDPSTYSEQRTRPALEECLESIISGAALMADSACTRDERRERIVAECNAVRQALQDLLSEYMANAGRRSPSEGLDKAREQMVHKTRDLRRVLRKAVVDHVCDEFLEPDLPLHLLVEAARVGDEARVEECQQLLKEHAAKLVEVAQLACSMSNNEDGIKMVRHAAQHIEQLCPQVVNAARILASRPSSKVAQENVEAFRAAWENQVRLLTEAVDDITTIDDFLAVSENHILEDVNKCVLALQEGDGVSLDRVAGAIRGRAARVAAVVTSEMDNYEPGIYTERVLEAVQALREQVMPNFAQKVDAAVTALSQGASTDENDFIDASRLVYDGVREIRRTVLMNRSAEELDSETEIEYEDNTYETRSTKSSVHDVDEYPDVTGVSNARDAYRMVSEEEKAKIAAQVETFRTEKYRFDREVAKWDDKGNDIIVIAKQMCMIMMEMTDFTRGKGPLKTTMDVINAAKKISEHGTRLDKLARSIADQCPESDTKKDLIAYLQRIALYCHQLNITSKVKADVQNISGNLIVSGLDSATSLIQAAKNLMNAVVLTVKASYVASTKYPRQGAIVTSPIVVWKMKAPEKKPLVRREKPEEVRAKVRKGSQKKNITPIKALSEFHSPVESV</sequence>
<dbReference type="GO" id="GO:0005856">
    <property type="term" value="C:cytoskeleton"/>
    <property type="evidence" value="ECO:0007669"/>
    <property type="project" value="UniProtKB-SubCell"/>
</dbReference>
<evidence type="ECO:0000256" key="8">
    <source>
        <dbReference type="SAM" id="MobiDB-lite"/>
    </source>
</evidence>
<dbReference type="FunFam" id="1.20.120.230:FF:000007">
    <property type="entry name" value="Catenin alpha 1"/>
    <property type="match status" value="1"/>
</dbReference>
<keyword evidence="10" id="KW-1185">Reference proteome</keyword>
<dbReference type="EnsemblMetazoa" id="XM_022807050">
    <property type="protein sequence ID" value="XP_022662785"/>
    <property type="gene ID" value="LOC111250981"/>
</dbReference>
<evidence type="ECO:0000256" key="5">
    <source>
        <dbReference type="ARBA" id="ARBA00022889"/>
    </source>
</evidence>
<evidence type="ECO:0000256" key="1">
    <source>
        <dbReference type="ARBA" id="ARBA00004245"/>
    </source>
</evidence>
<comment type="subcellular location">
    <subcellularLocation>
        <location evidence="2">Cell junction</location>
    </subcellularLocation>
    <subcellularLocation>
        <location evidence="1">Cytoplasm</location>
        <location evidence="1">Cytoskeleton</location>
    </subcellularLocation>
</comment>
<dbReference type="InterPro" id="IPR006077">
    <property type="entry name" value="Vinculin/catenin"/>
</dbReference>
<dbReference type="EnsemblMetazoa" id="XM_022807049">
    <property type="protein sequence ID" value="XP_022662784"/>
    <property type="gene ID" value="LOC111250981"/>
</dbReference>
<evidence type="ECO:0000256" key="3">
    <source>
        <dbReference type="ARBA" id="ARBA00008376"/>
    </source>
</evidence>
<reference evidence="9" key="1">
    <citation type="submission" date="2021-01" db="UniProtKB">
        <authorList>
            <consortium name="EnsemblMetazoa"/>
        </authorList>
    </citation>
    <scope>IDENTIFICATION</scope>
</reference>
<dbReference type="InterPro" id="IPR001033">
    <property type="entry name" value="Alpha_catenin"/>
</dbReference>
<dbReference type="GO" id="GO:0098609">
    <property type="term" value="P:cell-cell adhesion"/>
    <property type="evidence" value="ECO:0007669"/>
    <property type="project" value="TreeGrafter"/>
</dbReference>
<dbReference type="GO" id="GO:0045296">
    <property type="term" value="F:cadherin binding"/>
    <property type="evidence" value="ECO:0007669"/>
    <property type="project" value="InterPro"/>
</dbReference>
<dbReference type="PRINTS" id="PR00805">
    <property type="entry name" value="ALPHACATENIN"/>
</dbReference>
<dbReference type="GO" id="GO:0051015">
    <property type="term" value="F:actin filament binding"/>
    <property type="evidence" value="ECO:0007669"/>
    <property type="project" value="InterPro"/>
</dbReference>
<dbReference type="KEGG" id="vde:111250981"/>
<dbReference type="SUPFAM" id="SSF47220">
    <property type="entry name" value="alpha-catenin/vinculin-like"/>
    <property type="match status" value="4"/>
</dbReference>
<dbReference type="OMA" id="MNNMRQF"/>
<evidence type="ECO:0000256" key="4">
    <source>
        <dbReference type="ARBA" id="ARBA00022490"/>
    </source>
</evidence>
<dbReference type="GO" id="GO:0016477">
    <property type="term" value="P:cell migration"/>
    <property type="evidence" value="ECO:0007669"/>
    <property type="project" value="TreeGrafter"/>
</dbReference>
<dbReference type="InParanoid" id="A0A7M7K7H7"/>
<dbReference type="RefSeq" id="XP_022662788.1">
    <property type="nucleotide sequence ID" value="XM_022807053.1"/>
</dbReference>
<evidence type="ECO:0000256" key="6">
    <source>
        <dbReference type="ARBA" id="ARBA00022949"/>
    </source>
</evidence>
<dbReference type="AlphaFoldDB" id="A0A7M7K7H7"/>
<dbReference type="RefSeq" id="XP_022662784.1">
    <property type="nucleotide sequence ID" value="XM_022807049.1"/>
</dbReference>
<dbReference type="Gene3D" id="6.10.250.2510">
    <property type="match status" value="1"/>
</dbReference>
<evidence type="ECO:0000256" key="7">
    <source>
        <dbReference type="ARBA" id="ARBA00023212"/>
    </source>
</evidence>
<dbReference type="GO" id="GO:0005912">
    <property type="term" value="C:adherens junction"/>
    <property type="evidence" value="ECO:0007669"/>
    <property type="project" value="TreeGrafter"/>
</dbReference>
<feature type="region of interest" description="Disordered" evidence="8">
    <location>
        <begin position="1"/>
        <end position="27"/>
    </location>
</feature>
<dbReference type="Proteomes" id="UP000594260">
    <property type="component" value="Unplaced"/>
</dbReference>
<organism evidence="9 10">
    <name type="scientific">Varroa destructor</name>
    <name type="common">Honeybee mite</name>
    <dbReference type="NCBI Taxonomy" id="109461"/>
    <lineage>
        <taxon>Eukaryota</taxon>
        <taxon>Metazoa</taxon>
        <taxon>Ecdysozoa</taxon>
        <taxon>Arthropoda</taxon>
        <taxon>Chelicerata</taxon>
        <taxon>Arachnida</taxon>
        <taxon>Acari</taxon>
        <taxon>Parasitiformes</taxon>
        <taxon>Mesostigmata</taxon>
        <taxon>Gamasina</taxon>
        <taxon>Dermanyssoidea</taxon>
        <taxon>Varroidae</taxon>
        <taxon>Varroa</taxon>
    </lineage>
</organism>
<dbReference type="FunCoup" id="A0A7M7K7H7">
    <property type="interactions" value="233"/>
</dbReference>
<dbReference type="EnsemblMetazoa" id="XM_022807051">
    <property type="protein sequence ID" value="XP_022662786"/>
    <property type="gene ID" value="LOC111250981"/>
</dbReference>
<dbReference type="InterPro" id="IPR036723">
    <property type="entry name" value="Alpha-catenin/vinculin-like_sf"/>
</dbReference>
<dbReference type="GO" id="GO:0016342">
    <property type="term" value="C:catenin complex"/>
    <property type="evidence" value="ECO:0007669"/>
    <property type="project" value="TreeGrafter"/>
</dbReference>
<keyword evidence="6" id="KW-0965">Cell junction</keyword>
<dbReference type="RefSeq" id="XP_022662787.1">
    <property type="nucleotide sequence ID" value="XM_022807052.1"/>
</dbReference>
<accession>A0A7M7K7H7</accession>
<dbReference type="RefSeq" id="XP_022662785.1">
    <property type="nucleotide sequence ID" value="XM_022807050.1"/>
</dbReference>
<dbReference type="CTD" id="40517"/>
<dbReference type="EnsemblMetazoa" id="XM_022807054">
    <property type="protein sequence ID" value="XP_022662789"/>
    <property type="gene ID" value="LOC111250981"/>
</dbReference>
<keyword evidence="7" id="KW-0206">Cytoskeleton</keyword>
<keyword evidence="4" id="KW-0963">Cytoplasm</keyword>
<comment type="similarity">
    <text evidence="3">Belongs to the vinculin/alpha-catenin family.</text>
</comment>
<keyword evidence="5" id="KW-0130">Cell adhesion</keyword>
<dbReference type="PANTHER" id="PTHR18914">
    <property type="entry name" value="ALPHA CATENIN"/>
    <property type="match status" value="1"/>
</dbReference>
<evidence type="ECO:0000313" key="10">
    <source>
        <dbReference type="Proteomes" id="UP000594260"/>
    </source>
</evidence>
<evidence type="ECO:0000313" key="9">
    <source>
        <dbReference type="EnsemblMetazoa" id="XP_022662786"/>
    </source>
</evidence>
<dbReference type="PANTHER" id="PTHR18914:SF9">
    <property type="entry name" value="CATENIN ALPHA"/>
    <property type="match status" value="1"/>
</dbReference>
<protein>
    <recommendedName>
        <fullName evidence="11">Catenin alpha</fullName>
    </recommendedName>
</protein>
<proteinExistence type="inferred from homology"/>
<dbReference type="GO" id="GO:0008013">
    <property type="term" value="F:beta-catenin binding"/>
    <property type="evidence" value="ECO:0007669"/>
    <property type="project" value="TreeGrafter"/>
</dbReference>
<name>A0A7M7K7H7_VARDE</name>
<evidence type="ECO:0000256" key="2">
    <source>
        <dbReference type="ARBA" id="ARBA00004282"/>
    </source>
</evidence>